<dbReference type="InterPro" id="IPR013783">
    <property type="entry name" value="Ig-like_fold"/>
</dbReference>
<evidence type="ECO:0000256" key="4">
    <source>
        <dbReference type="ARBA" id="ARBA00022989"/>
    </source>
</evidence>
<keyword evidence="2 10" id="KW-0812">Transmembrane</keyword>
<dbReference type="GO" id="GO:0043277">
    <property type="term" value="P:apoptotic cell clearance"/>
    <property type="evidence" value="ECO:0007669"/>
    <property type="project" value="TreeGrafter"/>
</dbReference>
<dbReference type="InterPro" id="IPR003599">
    <property type="entry name" value="Ig_sub"/>
</dbReference>
<feature type="domain" description="Ig-like" evidence="12">
    <location>
        <begin position="5"/>
        <end position="125"/>
    </location>
</feature>
<evidence type="ECO:0000256" key="11">
    <source>
        <dbReference type="SAM" id="SignalP"/>
    </source>
</evidence>
<evidence type="ECO:0000256" key="10">
    <source>
        <dbReference type="SAM" id="Phobius"/>
    </source>
</evidence>
<dbReference type="PROSITE" id="PS50835">
    <property type="entry name" value="IG_LIKE"/>
    <property type="match status" value="1"/>
</dbReference>
<dbReference type="FunFam" id="2.60.40.10:FF:000774">
    <property type="entry name" value="Hepatitis A virus cellular receptor 1"/>
    <property type="match status" value="1"/>
</dbReference>
<protein>
    <submittedName>
        <fullName evidence="13">Hepatitis A virus cellular receptor 1</fullName>
    </submittedName>
</protein>
<reference evidence="13" key="1">
    <citation type="submission" date="2025-08" db="UniProtKB">
        <authorList>
            <consortium name="Ensembl"/>
        </authorList>
    </citation>
    <scope>IDENTIFICATION</scope>
</reference>
<gene>
    <name evidence="13" type="primary">havcr1</name>
</gene>
<evidence type="ECO:0000313" key="14">
    <source>
        <dbReference type="Proteomes" id="UP000694621"/>
    </source>
</evidence>
<evidence type="ECO:0000256" key="9">
    <source>
        <dbReference type="ARBA" id="ARBA00038203"/>
    </source>
</evidence>
<feature type="signal peptide" evidence="11">
    <location>
        <begin position="1"/>
        <end position="24"/>
    </location>
</feature>
<keyword evidence="6" id="KW-1015">Disulfide bond</keyword>
<dbReference type="InterPro" id="IPR007110">
    <property type="entry name" value="Ig-like_dom"/>
</dbReference>
<feature type="transmembrane region" description="Helical" evidence="10">
    <location>
        <begin position="211"/>
        <end position="233"/>
    </location>
</feature>
<comment type="similarity">
    <text evidence="9">Belongs to the immunoglobulin superfamily. TIM family.</text>
</comment>
<name>A0A8B9RCA2_ASTMX</name>
<dbReference type="AlphaFoldDB" id="A0A8B9RCA2"/>
<keyword evidence="3 11" id="KW-0732">Signal</keyword>
<dbReference type="Proteomes" id="UP000694621">
    <property type="component" value="Unplaced"/>
</dbReference>
<feature type="transmembrane region" description="Helical" evidence="10">
    <location>
        <begin position="172"/>
        <end position="190"/>
    </location>
</feature>
<keyword evidence="4 10" id="KW-1133">Transmembrane helix</keyword>
<dbReference type="Pfam" id="PF07686">
    <property type="entry name" value="V-set"/>
    <property type="match status" value="1"/>
</dbReference>
<dbReference type="PANTHER" id="PTHR46608:SF3">
    <property type="entry name" value="T-CELL IMMUNOGLOBULIN AND MUCIN DOMAIN-CONTAINING PROTEIN 4"/>
    <property type="match status" value="1"/>
</dbReference>
<evidence type="ECO:0000259" key="12">
    <source>
        <dbReference type="PROSITE" id="PS50835"/>
    </source>
</evidence>
<dbReference type="InterPro" id="IPR036179">
    <property type="entry name" value="Ig-like_dom_sf"/>
</dbReference>
<sequence>MNLLPCFISSIWLLLYLTASSCRAVNVSGFYGDDIVLPCKYDWGYHGKCEICWMKGDIPASGCGDEIIATDGDRVTRRTSSKYTLRGDIQKGDVSLTIIKAGQNDSGKYGCRVHVPGWFNDKKITVDVSLAEEPVSTAAPAAPAAPGENSSLSSSTETVTSEPLISVSPTQGIILFYLPLKDIYTLYKIYIDILYRRLSANISVSQKNLIACFYIFLWSFFPLFMIIIISGNYTNSSLPVHNRKDDDTSYNMLPGIMVSVLLLLGLGLVAIYLLWKQKTKSRETFDTSQDSVLYSNLNGSVGRNSSVGLNSREMAVENVYQIESENEYERWS</sequence>
<dbReference type="PANTHER" id="PTHR46608">
    <property type="entry name" value="T-CELL IMMUNOGLOBULIN AND MUCIN DOMAIN-CONTAINING PROTEIN 4"/>
    <property type="match status" value="1"/>
</dbReference>
<dbReference type="GO" id="GO:0060097">
    <property type="term" value="P:cytoskeletal rearrangement involved in phagocytosis, engulfment"/>
    <property type="evidence" value="ECO:0007669"/>
    <property type="project" value="TreeGrafter"/>
</dbReference>
<organism evidence="13 14">
    <name type="scientific">Astyanax mexicanus</name>
    <name type="common">Blind cave fish</name>
    <name type="synonym">Astyanax fasciatus mexicanus</name>
    <dbReference type="NCBI Taxonomy" id="7994"/>
    <lineage>
        <taxon>Eukaryota</taxon>
        <taxon>Metazoa</taxon>
        <taxon>Chordata</taxon>
        <taxon>Craniata</taxon>
        <taxon>Vertebrata</taxon>
        <taxon>Euteleostomi</taxon>
        <taxon>Actinopterygii</taxon>
        <taxon>Neopterygii</taxon>
        <taxon>Teleostei</taxon>
        <taxon>Ostariophysi</taxon>
        <taxon>Characiformes</taxon>
        <taxon>Characoidei</taxon>
        <taxon>Acestrorhamphidae</taxon>
        <taxon>Acestrorhamphinae</taxon>
        <taxon>Astyanax</taxon>
    </lineage>
</organism>
<evidence type="ECO:0000256" key="5">
    <source>
        <dbReference type="ARBA" id="ARBA00023136"/>
    </source>
</evidence>
<dbReference type="SMART" id="SM00409">
    <property type="entry name" value="IG"/>
    <property type="match status" value="1"/>
</dbReference>
<evidence type="ECO:0000256" key="6">
    <source>
        <dbReference type="ARBA" id="ARBA00023157"/>
    </source>
</evidence>
<evidence type="ECO:0000256" key="1">
    <source>
        <dbReference type="ARBA" id="ARBA00004479"/>
    </source>
</evidence>
<dbReference type="Ensembl" id="ENSAMXT00005035465.1">
    <property type="protein sequence ID" value="ENSAMXP00005032449.1"/>
    <property type="gene ID" value="ENSAMXG00005015813.1"/>
</dbReference>
<feature type="transmembrane region" description="Helical" evidence="10">
    <location>
        <begin position="253"/>
        <end position="275"/>
    </location>
</feature>
<evidence type="ECO:0000256" key="2">
    <source>
        <dbReference type="ARBA" id="ARBA00022692"/>
    </source>
</evidence>
<evidence type="ECO:0000313" key="13">
    <source>
        <dbReference type="Ensembl" id="ENSAMXP00005032449.1"/>
    </source>
</evidence>
<evidence type="ECO:0000256" key="3">
    <source>
        <dbReference type="ARBA" id="ARBA00022729"/>
    </source>
</evidence>
<dbReference type="Gene3D" id="2.60.40.10">
    <property type="entry name" value="Immunoglobulins"/>
    <property type="match status" value="1"/>
</dbReference>
<dbReference type="GO" id="GO:0016020">
    <property type="term" value="C:membrane"/>
    <property type="evidence" value="ECO:0007669"/>
    <property type="project" value="UniProtKB-SubCell"/>
</dbReference>
<comment type="subcellular location">
    <subcellularLocation>
        <location evidence="1">Membrane</location>
        <topology evidence="1">Single-pass type I membrane protein</topology>
    </subcellularLocation>
</comment>
<keyword evidence="8" id="KW-0393">Immunoglobulin domain</keyword>
<dbReference type="GO" id="GO:0001786">
    <property type="term" value="F:phosphatidylserine binding"/>
    <property type="evidence" value="ECO:0007669"/>
    <property type="project" value="TreeGrafter"/>
</dbReference>
<keyword evidence="5 10" id="KW-0472">Membrane</keyword>
<keyword evidence="7" id="KW-0325">Glycoprotein</keyword>
<feature type="chain" id="PRO_5034983587" evidence="11">
    <location>
        <begin position="25"/>
        <end position="332"/>
    </location>
</feature>
<evidence type="ECO:0000256" key="8">
    <source>
        <dbReference type="ARBA" id="ARBA00023319"/>
    </source>
</evidence>
<proteinExistence type="inferred from homology"/>
<accession>A0A8B9RCA2</accession>
<dbReference type="SUPFAM" id="SSF48726">
    <property type="entry name" value="Immunoglobulin"/>
    <property type="match status" value="1"/>
</dbReference>
<evidence type="ECO:0000256" key="7">
    <source>
        <dbReference type="ARBA" id="ARBA00023180"/>
    </source>
</evidence>
<dbReference type="InterPro" id="IPR013106">
    <property type="entry name" value="Ig_V-set"/>
</dbReference>